<dbReference type="RefSeq" id="WP_189510771.1">
    <property type="nucleotide sequence ID" value="NZ_BMXG01000001.1"/>
</dbReference>
<sequence length="531" mass="58061">MNDYDVIIVGGGPCGLLSSLLLARYGVTSLVIERHPDISIHPKAMGIMRRTGEIYRQLGLYDRMRAADVSAHGDYDLTVWSKGLSGQILGRTPIVEGAEVYTPCVRFHCPQPHTEAVIARLVNEHQCATLWHYREVTSTEETADGVTVTCVDRATDVEYTVTGRYLIASDGARSPIRERLGIAVDGPGDMGHFINTYFRANYGARLAQRKALLYNALGEDFMEFFVTVNGQDLWLMHHFLEDGESVGEYSESRMVELIKRASGMPDTPVEVISMQPWVMSPKIALAWRKGRHFLVGDSAARLSPSGGLGMNTGLQAVHNLAWKLAAVVKGDAPEALLDSYEAERVDAAKFSSENSNRNFMEIYSIVECALRGDWDRAKEQIGQSRRAGGMLGQDLGVAYTSGAFVDDGTPAPSLADPLNDYTPSGRPGGRAPHLWLTEGKSTLDLFGQGFVLLTGPDGAGWQAALDDSNWPLKGMLSTELHVVDHPDFMTQYGVQSDGAVLVRPDGYVAARVQTLERNGVRELLQSVAKIA</sequence>
<comment type="caution">
    <text evidence="5">The sequence shown here is derived from an EMBL/GenBank/DDBJ whole genome shotgun (WGS) entry which is preliminary data.</text>
</comment>
<name>A0A8J3DGK3_9BACT</name>
<gene>
    <name evidence="5" type="ORF">GCM10007047_01290</name>
</gene>
<dbReference type="Gene3D" id="3.50.50.60">
    <property type="entry name" value="FAD/NAD(P)-binding domain"/>
    <property type="match status" value="1"/>
</dbReference>
<dbReference type="SUPFAM" id="SSF51905">
    <property type="entry name" value="FAD/NAD(P)-binding domain"/>
    <property type="match status" value="1"/>
</dbReference>
<dbReference type="Pfam" id="PF21274">
    <property type="entry name" value="Rng_hyd_C"/>
    <property type="match status" value="1"/>
</dbReference>
<keyword evidence="5" id="KW-0560">Oxidoreductase</keyword>
<dbReference type="EMBL" id="BMXG01000001">
    <property type="protein sequence ID" value="GHB90336.1"/>
    <property type="molecule type" value="Genomic_DNA"/>
</dbReference>
<evidence type="ECO:0000256" key="3">
    <source>
        <dbReference type="ARBA" id="ARBA00022827"/>
    </source>
</evidence>
<comment type="cofactor">
    <cofactor evidence="1">
        <name>FAD</name>
        <dbReference type="ChEBI" id="CHEBI:57692"/>
    </cofactor>
</comment>
<dbReference type="Gene3D" id="3.40.30.120">
    <property type="match status" value="1"/>
</dbReference>
<dbReference type="Gene3D" id="3.30.9.10">
    <property type="entry name" value="D-Amino Acid Oxidase, subunit A, domain 2"/>
    <property type="match status" value="1"/>
</dbReference>
<dbReference type="PANTHER" id="PTHR43004">
    <property type="entry name" value="TRK SYSTEM POTASSIUM UPTAKE PROTEIN"/>
    <property type="match status" value="1"/>
</dbReference>
<dbReference type="PANTHER" id="PTHR43004:SF19">
    <property type="entry name" value="BINDING MONOOXYGENASE, PUTATIVE (JCVI)-RELATED"/>
    <property type="match status" value="1"/>
</dbReference>
<dbReference type="GO" id="GO:0071949">
    <property type="term" value="F:FAD binding"/>
    <property type="evidence" value="ECO:0007669"/>
    <property type="project" value="InterPro"/>
</dbReference>
<evidence type="ECO:0000256" key="1">
    <source>
        <dbReference type="ARBA" id="ARBA00001974"/>
    </source>
</evidence>
<proteinExistence type="predicted"/>
<organism evidence="5 6">
    <name type="scientific">Cerasicoccus arenae</name>
    <dbReference type="NCBI Taxonomy" id="424488"/>
    <lineage>
        <taxon>Bacteria</taxon>
        <taxon>Pseudomonadati</taxon>
        <taxon>Verrucomicrobiota</taxon>
        <taxon>Opitutia</taxon>
        <taxon>Puniceicoccales</taxon>
        <taxon>Cerasicoccaceae</taxon>
        <taxon>Cerasicoccus</taxon>
    </lineage>
</organism>
<feature type="domain" description="FAD-binding" evidence="4">
    <location>
        <begin position="3"/>
        <end position="349"/>
    </location>
</feature>
<dbReference type="PRINTS" id="PR00420">
    <property type="entry name" value="RNGMNOXGNASE"/>
</dbReference>
<dbReference type="InterPro" id="IPR036188">
    <property type="entry name" value="FAD/NAD-bd_sf"/>
</dbReference>
<reference evidence="5" key="1">
    <citation type="journal article" date="2014" name="Int. J. Syst. Evol. Microbiol.">
        <title>Complete genome sequence of Corynebacterium casei LMG S-19264T (=DSM 44701T), isolated from a smear-ripened cheese.</title>
        <authorList>
            <consortium name="US DOE Joint Genome Institute (JGI-PGF)"/>
            <person name="Walter F."/>
            <person name="Albersmeier A."/>
            <person name="Kalinowski J."/>
            <person name="Ruckert C."/>
        </authorList>
    </citation>
    <scope>NUCLEOTIDE SEQUENCE</scope>
    <source>
        <strain evidence="5">KCTC 12870</strain>
    </source>
</reference>
<dbReference type="InterPro" id="IPR050641">
    <property type="entry name" value="RIFMO-like"/>
</dbReference>
<keyword evidence="5" id="KW-0503">Monooxygenase</keyword>
<dbReference type="GO" id="GO:0016709">
    <property type="term" value="F:oxidoreductase activity, acting on paired donors, with incorporation or reduction of molecular oxygen, NAD(P)H as one donor, and incorporation of one atom of oxygen"/>
    <property type="evidence" value="ECO:0007669"/>
    <property type="project" value="UniProtKB-ARBA"/>
</dbReference>
<evidence type="ECO:0000259" key="4">
    <source>
        <dbReference type="Pfam" id="PF01494"/>
    </source>
</evidence>
<evidence type="ECO:0000313" key="5">
    <source>
        <dbReference type="EMBL" id="GHB90336.1"/>
    </source>
</evidence>
<dbReference type="Pfam" id="PF01494">
    <property type="entry name" value="FAD_binding_3"/>
    <property type="match status" value="1"/>
</dbReference>
<keyword evidence="6" id="KW-1185">Reference proteome</keyword>
<evidence type="ECO:0000313" key="6">
    <source>
        <dbReference type="Proteomes" id="UP000642829"/>
    </source>
</evidence>
<keyword evidence="2" id="KW-0285">Flavoprotein</keyword>
<dbReference type="Proteomes" id="UP000642829">
    <property type="component" value="Unassembled WGS sequence"/>
</dbReference>
<evidence type="ECO:0000256" key="2">
    <source>
        <dbReference type="ARBA" id="ARBA00022630"/>
    </source>
</evidence>
<protein>
    <submittedName>
        <fullName evidence="5">FAD-binding monooxygenase</fullName>
    </submittedName>
</protein>
<reference evidence="5" key="2">
    <citation type="submission" date="2020-09" db="EMBL/GenBank/DDBJ databases">
        <authorList>
            <person name="Sun Q."/>
            <person name="Kim S."/>
        </authorList>
    </citation>
    <scope>NUCLEOTIDE SEQUENCE</scope>
    <source>
        <strain evidence="5">KCTC 12870</strain>
    </source>
</reference>
<dbReference type="AlphaFoldDB" id="A0A8J3DGK3"/>
<accession>A0A8J3DGK3</accession>
<keyword evidence="3" id="KW-0274">FAD</keyword>
<dbReference type="InterPro" id="IPR002938">
    <property type="entry name" value="FAD-bd"/>
</dbReference>